<sequence>MVKIIFAVSILIGVRIFMMYRNTHPPTDLSNESLGGIKIDGKITNNQIETLESNVLYVTLKDQKDLRLVVEDDKVKEVAT</sequence>
<gene>
    <name evidence="1" type="ORF">CBF36_09720</name>
</gene>
<protein>
    <submittedName>
        <fullName evidence="1">Uncharacterized protein</fullName>
    </submittedName>
</protein>
<evidence type="ECO:0000313" key="2">
    <source>
        <dbReference type="Proteomes" id="UP000288490"/>
    </source>
</evidence>
<dbReference type="EMBL" id="NGJT01000021">
    <property type="protein sequence ID" value="RST91677.1"/>
    <property type="molecule type" value="Genomic_DNA"/>
</dbReference>
<name>A0A429ZDA3_9ENTE</name>
<dbReference type="Proteomes" id="UP000288490">
    <property type="component" value="Unassembled WGS sequence"/>
</dbReference>
<dbReference type="RefSeq" id="WP_125958252.1">
    <property type="nucleotide sequence ID" value="NZ_NGJT01000021.1"/>
</dbReference>
<dbReference type="AlphaFoldDB" id="A0A429ZDA3"/>
<proteinExistence type="predicted"/>
<evidence type="ECO:0000313" key="1">
    <source>
        <dbReference type="EMBL" id="RST91677.1"/>
    </source>
</evidence>
<accession>A0A429ZDA3</accession>
<reference evidence="1 2" key="1">
    <citation type="submission" date="2017-05" db="EMBL/GenBank/DDBJ databases">
        <title>Vagococcus spp. assemblies.</title>
        <authorList>
            <person name="Gulvik C.A."/>
        </authorList>
    </citation>
    <scope>NUCLEOTIDE SEQUENCE [LARGE SCALE GENOMIC DNA]</scope>
    <source>
        <strain evidence="1 2">SS1994</strain>
    </source>
</reference>
<comment type="caution">
    <text evidence="1">The sequence shown here is derived from an EMBL/GenBank/DDBJ whole genome shotgun (WGS) entry which is preliminary data.</text>
</comment>
<organism evidence="1 2">
    <name type="scientific">Vagococcus bubulae</name>
    <dbReference type="NCBI Taxonomy" id="1977868"/>
    <lineage>
        <taxon>Bacteria</taxon>
        <taxon>Bacillati</taxon>
        <taxon>Bacillota</taxon>
        <taxon>Bacilli</taxon>
        <taxon>Lactobacillales</taxon>
        <taxon>Enterococcaceae</taxon>
        <taxon>Vagococcus</taxon>
    </lineage>
</organism>
<keyword evidence="2" id="KW-1185">Reference proteome</keyword>